<dbReference type="AlphaFoldDB" id="A0A4Q9HT85"/>
<accession>A0A4Q9HT85</accession>
<keyword evidence="3" id="KW-1185">Reference proteome</keyword>
<reference evidence="2 3" key="1">
    <citation type="submission" date="2019-02" db="EMBL/GenBank/DDBJ databases">
        <title>Draft Genome Sequence of Streptomyces sp. AM-2504, identified by 16S rRNA comparative analysis as a Streptomyces Kasugaensis strain.</title>
        <authorList>
            <person name="Napolioni V."/>
            <person name="Giuliodori A.M."/>
            <person name="Spurio R."/>
            <person name="Fabbretti A."/>
        </authorList>
    </citation>
    <scope>NUCLEOTIDE SEQUENCE [LARGE SCALE GENOMIC DNA]</scope>
    <source>
        <strain evidence="2 3">AM-2504</strain>
    </source>
</reference>
<evidence type="ECO:0000313" key="2">
    <source>
        <dbReference type="EMBL" id="TBO57679.1"/>
    </source>
</evidence>
<feature type="region of interest" description="Disordered" evidence="1">
    <location>
        <begin position="1"/>
        <end position="85"/>
    </location>
</feature>
<feature type="compositionally biased region" description="Basic and acidic residues" evidence="1">
    <location>
        <begin position="65"/>
        <end position="77"/>
    </location>
</feature>
<proteinExistence type="predicted"/>
<comment type="caution">
    <text evidence="2">The sequence shown here is derived from an EMBL/GenBank/DDBJ whole genome shotgun (WGS) entry which is preliminary data.</text>
</comment>
<evidence type="ECO:0000256" key="1">
    <source>
        <dbReference type="SAM" id="MobiDB-lite"/>
    </source>
</evidence>
<organism evidence="2 3">
    <name type="scientific">Streptomyces kasugaensis</name>
    <dbReference type="NCBI Taxonomy" id="1946"/>
    <lineage>
        <taxon>Bacteria</taxon>
        <taxon>Bacillati</taxon>
        <taxon>Actinomycetota</taxon>
        <taxon>Actinomycetes</taxon>
        <taxon>Kitasatosporales</taxon>
        <taxon>Streptomycetaceae</taxon>
        <taxon>Streptomyces</taxon>
    </lineage>
</organism>
<evidence type="ECO:0000313" key="3">
    <source>
        <dbReference type="Proteomes" id="UP000292452"/>
    </source>
</evidence>
<sequence length="107" mass="11819">MHGDRRPPRQRRRPPRQRRRPPRQRRRPPRQRRTPSACGGGTRLAALGREVPPPHRSHASAVIRRSGDRRSGDRRGAADGPHPLPVVLRSYAEGVLPGVTPTTGGGS</sequence>
<dbReference type="Proteomes" id="UP000292452">
    <property type="component" value="Unassembled WGS sequence"/>
</dbReference>
<feature type="compositionally biased region" description="Basic residues" evidence="1">
    <location>
        <begin position="8"/>
        <end position="33"/>
    </location>
</feature>
<protein>
    <submittedName>
        <fullName evidence="2">Uncharacterized protein</fullName>
    </submittedName>
</protein>
<dbReference type="EMBL" id="SIXH01000202">
    <property type="protein sequence ID" value="TBO57679.1"/>
    <property type="molecule type" value="Genomic_DNA"/>
</dbReference>
<gene>
    <name evidence="2" type="ORF">EYS09_21445</name>
</gene>
<name>A0A4Q9HT85_STRKA</name>